<accession>A0A2D4MQX7</accession>
<dbReference type="PANTHER" id="PTHR31635:SF196">
    <property type="entry name" value="REVERSE TRANSCRIPTASE DOMAIN-CONTAINING PROTEIN-RELATED"/>
    <property type="match status" value="1"/>
</dbReference>
<evidence type="ECO:0000313" key="1">
    <source>
        <dbReference type="EMBL" id="LAB35795.1"/>
    </source>
</evidence>
<dbReference type="AlphaFoldDB" id="A0A2D4MQX7"/>
<organism evidence="1">
    <name type="scientific">Micrurus spixii</name>
    <name type="common">Amazon coral snake</name>
    <dbReference type="NCBI Taxonomy" id="129469"/>
    <lineage>
        <taxon>Eukaryota</taxon>
        <taxon>Metazoa</taxon>
        <taxon>Chordata</taxon>
        <taxon>Craniata</taxon>
        <taxon>Vertebrata</taxon>
        <taxon>Euteleostomi</taxon>
        <taxon>Lepidosauria</taxon>
        <taxon>Squamata</taxon>
        <taxon>Bifurcata</taxon>
        <taxon>Unidentata</taxon>
        <taxon>Episquamata</taxon>
        <taxon>Toxicofera</taxon>
        <taxon>Serpentes</taxon>
        <taxon>Colubroidea</taxon>
        <taxon>Elapidae</taxon>
        <taxon>Elapinae</taxon>
        <taxon>Micrurus</taxon>
    </lineage>
</organism>
<dbReference type="EMBL" id="IACM01118993">
    <property type="protein sequence ID" value="LAB35795.1"/>
    <property type="molecule type" value="Transcribed_RNA"/>
</dbReference>
<evidence type="ECO:0008006" key="2">
    <source>
        <dbReference type="Google" id="ProtNLM"/>
    </source>
</evidence>
<protein>
    <recommendedName>
        <fullName evidence="2">Reverse transcriptase domain-containing protein</fullName>
    </recommendedName>
</protein>
<reference evidence="1" key="1">
    <citation type="submission" date="2017-07" db="EMBL/GenBank/DDBJ databases">
        <authorList>
            <person name="Mikheyev A."/>
            <person name="Grau M."/>
        </authorList>
    </citation>
    <scope>NUCLEOTIDE SEQUENCE</scope>
    <source>
        <tissue evidence="1">Venom_gland</tissue>
    </source>
</reference>
<dbReference type="PANTHER" id="PTHR31635">
    <property type="entry name" value="REVERSE TRANSCRIPTASE DOMAIN-CONTAINING PROTEIN-RELATED"/>
    <property type="match status" value="1"/>
</dbReference>
<reference evidence="1" key="2">
    <citation type="submission" date="2017-11" db="EMBL/GenBank/DDBJ databases">
        <title>Coralsnake Venomics: Analyses of Venom Gland Transcriptomes and Proteomes of Six Brazilian Taxa.</title>
        <authorList>
            <person name="Aird S.D."/>
            <person name="Jorge da Silva N."/>
            <person name="Qiu L."/>
            <person name="Villar-Briones A."/>
            <person name="Aparecida-Saddi V."/>
            <person name="Campos-Telles M.P."/>
            <person name="Grau M."/>
            <person name="Mikheyev A.S."/>
        </authorList>
    </citation>
    <scope>NUCLEOTIDE SEQUENCE</scope>
    <source>
        <tissue evidence="1">Venom_gland</tissue>
    </source>
</reference>
<name>A0A2D4MQX7_9SAUR</name>
<proteinExistence type="predicted"/>
<sequence>MNEDKKKITQEFFRKLYSQENIPEDITKQYLEKAGLTKITDTTRIMLERIMTMEITEAIKRQKNNNTPGPDGLPAELYKNLQESLGSSLLEVYNNALLRAKLLKTWTEAHITLIPKEDRSPTDKNITIKC</sequence>